<feature type="transmembrane region" description="Helical" evidence="2">
    <location>
        <begin position="384"/>
        <end position="404"/>
    </location>
</feature>
<keyword evidence="2" id="KW-1133">Transmembrane helix</keyword>
<protein>
    <recommendedName>
        <fullName evidence="3">Ubiquitin-like domain-containing protein</fullName>
    </recommendedName>
</protein>
<feature type="transmembrane region" description="Helical" evidence="2">
    <location>
        <begin position="263"/>
        <end position="282"/>
    </location>
</feature>
<dbReference type="PROSITE" id="PS50053">
    <property type="entry name" value="UBIQUITIN_2"/>
    <property type="match status" value="1"/>
</dbReference>
<feature type="region of interest" description="Disordered" evidence="1">
    <location>
        <begin position="1"/>
        <end position="44"/>
    </location>
</feature>
<name>A0A836CFJ8_9STRA</name>
<gene>
    <name evidence="4" type="ORF">JKP88DRAFT_320412</name>
</gene>
<dbReference type="InterPro" id="IPR029071">
    <property type="entry name" value="Ubiquitin-like_domsf"/>
</dbReference>
<feature type="domain" description="Ubiquitin-like" evidence="3">
    <location>
        <begin position="47"/>
        <end position="122"/>
    </location>
</feature>
<evidence type="ECO:0000256" key="2">
    <source>
        <dbReference type="SAM" id="Phobius"/>
    </source>
</evidence>
<proteinExistence type="predicted"/>
<evidence type="ECO:0000256" key="1">
    <source>
        <dbReference type="SAM" id="MobiDB-lite"/>
    </source>
</evidence>
<reference evidence="4" key="1">
    <citation type="submission" date="2021-02" db="EMBL/GenBank/DDBJ databases">
        <title>First Annotated Genome of the Yellow-green Alga Tribonema minus.</title>
        <authorList>
            <person name="Mahan K.M."/>
        </authorList>
    </citation>
    <scope>NUCLEOTIDE SEQUENCE</scope>
    <source>
        <strain evidence="4">UTEX B ZZ1240</strain>
    </source>
</reference>
<sequence>MRGARGYEAIGSEERDETGGAHFGLEAEDAVAPRRDGSDSQSSSDAIPIRVLDVTGNTYELHIPPSATVLALKAQLAAAAAVETERQRIIFMGRVLSDAEVLSACRVERGSVLHLFQRPKTAHVATTATRVDGHAGSAAAGDAAAAAGHTTAAQSHPALPNLVIGLGGAALPSYEYGEAAWALEQARRGLRLLAFCLFLFSAMQFRAALGERAERCFPAASLSRAPAGLLSALMNAANDADDDGSGGGGAAARAADCRAAAQVPWVLAGSAAGILVSALGIRASDGAGARTVRLYQIGLALTAVVAMFGRANIVAMAVSGALQRCLCAPGGEGGGGAATTSSSTSTATSGISTTSFFGTPAAAAGGAARSSCENFDGTRGTGDMVVMALSQMFLLAAVWGWCVVRAHQYGNEIIRASVLNEDQAAALNAGAAAAAAAAVGSGGAGSGSSGSSAQVPQSAQPPVANAV</sequence>
<comment type="caution">
    <text evidence="4">The sequence shown here is derived from an EMBL/GenBank/DDBJ whole genome shotgun (WGS) entry which is preliminary data.</text>
</comment>
<evidence type="ECO:0000313" key="4">
    <source>
        <dbReference type="EMBL" id="KAG5182021.1"/>
    </source>
</evidence>
<feature type="region of interest" description="Disordered" evidence="1">
    <location>
        <begin position="439"/>
        <end position="467"/>
    </location>
</feature>
<dbReference type="AlphaFoldDB" id="A0A836CFJ8"/>
<dbReference type="PANTHER" id="PTHR15204">
    <property type="entry name" value="LARGE PROLINE-RICH PROTEIN BAG6"/>
    <property type="match status" value="1"/>
</dbReference>
<dbReference type="InterPro" id="IPR000626">
    <property type="entry name" value="Ubiquitin-like_dom"/>
</dbReference>
<dbReference type="GO" id="GO:0071818">
    <property type="term" value="C:BAT3 complex"/>
    <property type="evidence" value="ECO:0007669"/>
    <property type="project" value="TreeGrafter"/>
</dbReference>
<dbReference type="Pfam" id="PF00240">
    <property type="entry name" value="ubiquitin"/>
    <property type="match status" value="1"/>
</dbReference>
<keyword evidence="2" id="KW-0472">Membrane</keyword>
<dbReference type="SMART" id="SM00213">
    <property type="entry name" value="UBQ"/>
    <property type="match status" value="1"/>
</dbReference>
<feature type="transmembrane region" description="Helical" evidence="2">
    <location>
        <begin position="294"/>
        <end position="313"/>
    </location>
</feature>
<dbReference type="GO" id="GO:0036503">
    <property type="term" value="P:ERAD pathway"/>
    <property type="evidence" value="ECO:0007669"/>
    <property type="project" value="TreeGrafter"/>
</dbReference>
<dbReference type="GO" id="GO:0031593">
    <property type="term" value="F:polyubiquitin modification-dependent protein binding"/>
    <property type="evidence" value="ECO:0007669"/>
    <property type="project" value="TreeGrafter"/>
</dbReference>
<keyword evidence="5" id="KW-1185">Reference proteome</keyword>
<organism evidence="4 5">
    <name type="scientific">Tribonema minus</name>
    <dbReference type="NCBI Taxonomy" id="303371"/>
    <lineage>
        <taxon>Eukaryota</taxon>
        <taxon>Sar</taxon>
        <taxon>Stramenopiles</taxon>
        <taxon>Ochrophyta</taxon>
        <taxon>PX clade</taxon>
        <taxon>Xanthophyceae</taxon>
        <taxon>Tribonematales</taxon>
        <taxon>Tribonemataceae</taxon>
        <taxon>Tribonema</taxon>
    </lineage>
</organism>
<evidence type="ECO:0000259" key="3">
    <source>
        <dbReference type="PROSITE" id="PS50053"/>
    </source>
</evidence>
<dbReference type="SUPFAM" id="SSF54236">
    <property type="entry name" value="Ubiquitin-like"/>
    <property type="match status" value="1"/>
</dbReference>
<evidence type="ECO:0000313" key="5">
    <source>
        <dbReference type="Proteomes" id="UP000664859"/>
    </source>
</evidence>
<feature type="compositionally biased region" description="Low complexity" evidence="1">
    <location>
        <begin position="449"/>
        <end position="467"/>
    </location>
</feature>
<dbReference type="Proteomes" id="UP000664859">
    <property type="component" value="Unassembled WGS sequence"/>
</dbReference>
<dbReference type="GO" id="GO:0051787">
    <property type="term" value="F:misfolded protein binding"/>
    <property type="evidence" value="ECO:0007669"/>
    <property type="project" value="TreeGrafter"/>
</dbReference>
<dbReference type="PANTHER" id="PTHR15204:SF0">
    <property type="entry name" value="LARGE PROLINE-RICH PROTEIN BAG6"/>
    <property type="match status" value="1"/>
</dbReference>
<dbReference type="Gene3D" id="3.10.20.90">
    <property type="entry name" value="Phosphatidylinositol 3-kinase Catalytic Subunit, Chain A, domain 1"/>
    <property type="match status" value="1"/>
</dbReference>
<accession>A0A836CFJ8</accession>
<keyword evidence="2" id="KW-0812">Transmembrane</keyword>
<dbReference type="EMBL" id="JAFCMP010000279">
    <property type="protein sequence ID" value="KAG5182021.1"/>
    <property type="molecule type" value="Genomic_DNA"/>
</dbReference>